<feature type="region of interest" description="Disordered" evidence="1">
    <location>
        <begin position="189"/>
        <end position="242"/>
    </location>
</feature>
<evidence type="ECO:0000313" key="2">
    <source>
        <dbReference type="EMBL" id="KAF2166333.1"/>
    </source>
</evidence>
<name>A0A6A6CIA1_ZASCE</name>
<gene>
    <name evidence="2" type="ORF">M409DRAFT_66783</name>
</gene>
<dbReference type="Proteomes" id="UP000799537">
    <property type="component" value="Unassembled WGS sequence"/>
</dbReference>
<dbReference type="OrthoDB" id="3938221at2759"/>
<evidence type="ECO:0000313" key="3">
    <source>
        <dbReference type="Proteomes" id="UP000799537"/>
    </source>
</evidence>
<dbReference type="GeneID" id="54570365"/>
<sequence length="242" mass="27123">MNSLREAYTLAHTAQCRLNIEAGRKDRNMRFLVGHLMHYESLRLRIVEIEHDISKSARASAVQFKGTGHVDHRLQHKPSTGQLGRKSPPPPPPEYDDDDEDDLDDFLDDEDEEGLSLERFPSGTGRQSQPPPPELEPDNPDEDDDDDFDEPVSPDEETLAECVKGDGNELMATMYEGVRKCVCHGKTDAPSFSRMWELPPDKNNTKPGITRAVAQSQHEPEGDSEPAEATSSGWYAMHAKEE</sequence>
<evidence type="ECO:0000256" key="1">
    <source>
        <dbReference type="SAM" id="MobiDB-lite"/>
    </source>
</evidence>
<feature type="compositionally biased region" description="Acidic residues" evidence="1">
    <location>
        <begin position="94"/>
        <end position="115"/>
    </location>
</feature>
<dbReference type="RefSeq" id="XP_033667222.1">
    <property type="nucleotide sequence ID" value="XM_033817093.1"/>
</dbReference>
<feature type="region of interest" description="Disordered" evidence="1">
    <location>
        <begin position="64"/>
        <end position="162"/>
    </location>
</feature>
<organism evidence="2 3">
    <name type="scientific">Zasmidium cellare ATCC 36951</name>
    <dbReference type="NCBI Taxonomy" id="1080233"/>
    <lineage>
        <taxon>Eukaryota</taxon>
        <taxon>Fungi</taxon>
        <taxon>Dikarya</taxon>
        <taxon>Ascomycota</taxon>
        <taxon>Pezizomycotina</taxon>
        <taxon>Dothideomycetes</taxon>
        <taxon>Dothideomycetidae</taxon>
        <taxon>Mycosphaerellales</taxon>
        <taxon>Mycosphaerellaceae</taxon>
        <taxon>Zasmidium</taxon>
    </lineage>
</organism>
<feature type="compositionally biased region" description="Acidic residues" evidence="1">
    <location>
        <begin position="135"/>
        <end position="159"/>
    </location>
</feature>
<reference evidence="2" key="1">
    <citation type="journal article" date="2020" name="Stud. Mycol.">
        <title>101 Dothideomycetes genomes: a test case for predicting lifestyles and emergence of pathogens.</title>
        <authorList>
            <person name="Haridas S."/>
            <person name="Albert R."/>
            <person name="Binder M."/>
            <person name="Bloem J."/>
            <person name="Labutti K."/>
            <person name="Salamov A."/>
            <person name="Andreopoulos B."/>
            <person name="Baker S."/>
            <person name="Barry K."/>
            <person name="Bills G."/>
            <person name="Bluhm B."/>
            <person name="Cannon C."/>
            <person name="Castanera R."/>
            <person name="Culley D."/>
            <person name="Daum C."/>
            <person name="Ezra D."/>
            <person name="Gonzalez J."/>
            <person name="Henrissat B."/>
            <person name="Kuo A."/>
            <person name="Liang C."/>
            <person name="Lipzen A."/>
            <person name="Lutzoni F."/>
            <person name="Magnuson J."/>
            <person name="Mondo S."/>
            <person name="Nolan M."/>
            <person name="Ohm R."/>
            <person name="Pangilinan J."/>
            <person name="Park H.-J."/>
            <person name="Ramirez L."/>
            <person name="Alfaro M."/>
            <person name="Sun H."/>
            <person name="Tritt A."/>
            <person name="Yoshinaga Y."/>
            <person name="Zwiers L.-H."/>
            <person name="Turgeon B."/>
            <person name="Goodwin S."/>
            <person name="Spatafora J."/>
            <person name="Crous P."/>
            <person name="Grigoriev I."/>
        </authorList>
    </citation>
    <scope>NUCLEOTIDE SEQUENCE</scope>
    <source>
        <strain evidence="2">ATCC 36951</strain>
    </source>
</reference>
<keyword evidence="3" id="KW-1185">Reference proteome</keyword>
<dbReference type="AlphaFoldDB" id="A0A6A6CIA1"/>
<proteinExistence type="predicted"/>
<accession>A0A6A6CIA1</accession>
<protein>
    <submittedName>
        <fullName evidence="2">Uncharacterized protein</fullName>
    </submittedName>
</protein>
<dbReference type="EMBL" id="ML993597">
    <property type="protein sequence ID" value="KAF2166333.1"/>
    <property type="molecule type" value="Genomic_DNA"/>
</dbReference>